<dbReference type="Pfam" id="PF02739">
    <property type="entry name" value="5_3_exonuc_N"/>
    <property type="match status" value="1"/>
</dbReference>
<evidence type="ECO:0000259" key="18">
    <source>
        <dbReference type="SMART" id="SM00475"/>
    </source>
</evidence>
<comment type="function">
    <text evidence="16">In addition to polymerase activity, this DNA polymerase exhibits 3'-5' and 5'-3' exonuclease activity.</text>
</comment>
<dbReference type="Pfam" id="PF00476">
    <property type="entry name" value="DNA_pol_A"/>
    <property type="match status" value="1"/>
</dbReference>
<dbReference type="FunFam" id="1.10.150.20:FF:000003">
    <property type="entry name" value="DNA polymerase I"/>
    <property type="match status" value="1"/>
</dbReference>
<dbReference type="InterPro" id="IPR029060">
    <property type="entry name" value="PIN-like_dom_sf"/>
</dbReference>
<evidence type="ECO:0000256" key="8">
    <source>
        <dbReference type="ARBA" id="ARBA00022763"/>
    </source>
</evidence>
<dbReference type="SMART" id="SM00474">
    <property type="entry name" value="35EXOc"/>
    <property type="match status" value="1"/>
</dbReference>
<dbReference type="InterPro" id="IPR002562">
    <property type="entry name" value="3'-5'_exonuclease_dom"/>
</dbReference>
<dbReference type="CDD" id="cd09898">
    <property type="entry name" value="H3TH_53EXO"/>
    <property type="match status" value="1"/>
</dbReference>
<name>A0A1G9DMJ9_9BACT</name>
<dbReference type="InterPro" id="IPR002298">
    <property type="entry name" value="DNA_polymerase_A"/>
</dbReference>
<dbReference type="RefSeq" id="WP_089681160.1">
    <property type="nucleotide sequence ID" value="NZ_FNFO01000003.1"/>
</dbReference>
<dbReference type="Pfam" id="PF01367">
    <property type="entry name" value="5_3_exonuc"/>
    <property type="match status" value="1"/>
</dbReference>
<dbReference type="GO" id="GO:0008408">
    <property type="term" value="F:3'-5' exonuclease activity"/>
    <property type="evidence" value="ECO:0007669"/>
    <property type="project" value="UniProtKB-UniRule"/>
</dbReference>
<keyword evidence="5 16" id="KW-0548">Nucleotidyltransferase</keyword>
<keyword evidence="10 16" id="KW-0269">Exonuclease</keyword>
<dbReference type="FunFam" id="1.20.1060.10:FF:000001">
    <property type="entry name" value="DNA polymerase I"/>
    <property type="match status" value="1"/>
</dbReference>
<dbReference type="FunFam" id="1.10.150.20:FF:000002">
    <property type="entry name" value="DNA polymerase I"/>
    <property type="match status" value="1"/>
</dbReference>
<dbReference type="PROSITE" id="PS00447">
    <property type="entry name" value="DNA_POLYMERASE_A"/>
    <property type="match status" value="1"/>
</dbReference>
<dbReference type="Proteomes" id="UP000198510">
    <property type="component" value="Unassembled WGS sequence"/>
</dbReference>
<dbReference type="InterPro" id="IPR036397">
    <property type="entry name" value="RNaseH_sf"/>
</dbReference>
<evidence type="ECO:0000256" key="7">
    <source>
        <dbReference type="ARBA" id="ARBA00022722"/>
    </source>
</evidence>
<dbReference type="InterPro" id="IPR020046">
    <property type="entry name" value="5-3_exonucl_a-hlix_arch_N"/>
</dbReference>
<evidence type="ECO:0000256" key="6">
    <source>
        <dbReference type="ARBA" id="ARBA00022705"/>
    </source>
</evidence>
<dbReference type="InterPro" id="IPR002421">
    <property type="entry name" value="5-3_exonuclease"/>
</dbReference>
<evidence type="ECO:0000256" key="16">
    <source>
        <dbReference type="RuleBase" id="RU004460"/>
    </source>
</evidence>
<dbReference type="SMART" id="SM00482">
    <property type="entry name" value="POLAc"/>
    <property type="match status" value="1"/>
</dbReference>
<dbReference type="SUPFAM" id="SSF47807">
    <property type="entry name" value="5' to 3' exonuclease, C-terminal subdomain"/>
    <property type="match status" value="1"/>
</dbReference>
<dbReference type="PANTHER" id="PTHR10133">
    <property type="entry name" value="DNA POLYMERASE I"/>
    <property type="match status" value="1"/>
</dbReference>
<keyword evidence="6 16" id="KW-0235">DNA replication</keyword>
<dbReference type="InterPro" id="IPR012337">
    <property type="entry name" value="RNaseH-like_sf"/>
</dbReference>
<dbReference type="CDD" id="cd08637">
    <property type="entry name" value="DNA_pol_A_pol_I_C"/>
    <property type="match status" value="1"/>
</dbReference>
<evidence type="ECO:0000313" key="21">
    <source>
        <dbReference type="Proteomes" id="UP000198510"/>
    </source>
</evidence>
<evidence type="ECO:0000256" key="5">
    <source>
        <dbReference type="ARBA" id="ARBA00022695"/>
    </source>
</evidence>
<dbReference type="EC" id="2.7.7.7" evidence="2 15"/>
<dbReference type="EMBL" id="FNFO01000003">
    <property type="protein sequence ID" value="SDK65084.1"/>
    <property type="molecule type" value="Genomic_DNA"/>
</dbReference>
<dbReference type="InterPro" id="IPR008918">
    <property type="entry name" value="HhH2"/>
</dbReference>
<evidence type="ECO:0000259" key="19">
    <source>
        <dbReference type="SMART" id="SM00482"/>
    </source>
</evidence>
<organism evidence="20 21">
    <name type="scientific">Catalinimonas alkaloidigena</name>
    <dbReference type="NCBI Taxonomy" id="1075417"/>
    <lineage>
        <taxon>Bacteria</taxon>
        <taxon>Pseudomonadati</taxon>
        <taxon>Bacteroidota</taxon>
        <taxon>Cytophagia</taxon>
        <taxon>Cytophagales</taxon>
        <taxon>Catalimonadaceae</taxon>
        <taxon>Catalinimonas</taxon>
    </lineage>
</organism>
<dbReference type="SMART" id="SM00279">
    <property type="entry name" value="HhH2"/>
    <property type="match status" value="1"/>
</dbReference>
<dbReference type="STRING" id="1075417.SAMN05421823_103182"/>
<dbReference type="CDD" id="cd09859">
    <property type="entry name" value="PIN_53EXO"/>
    <property type="match status" value="1"/>
</dbReference>
<feature type="domain" description="3'-5' exonuclease" evidence="17">
    <location>
        <begin position="348"/>
        <end position="529"/>
    </location>
</feature>
<evidence type="ECO:0000256" key="11">
    <source>
        <dbReference type="ARBA" id="ARBA00022932"/>
    </source>
</evidence>
<dbReference type="Gene3D" id="3.30.420.10">
    <property type="entry name" value="Ribonuclease H-like superfamily/Ribonuclease H"/>
    <property type="match status" value="1"/>
</dbReference>
<dbReference type="Gene3D" id="3.40.50.1010">
    <property type="entry name" value="5'-nuclease"/>
    <property type="match status" value="1"/>
</dbReference>
<reference evidence="20 21" key="1">
    <citation type="submission" date="2016-10" db="EMBL/GenBank/DDBJ databases">
        <authorList>
            <person name="de Groot N.N."/>
        </authorList>
    </citation>
    <scope>NUCLEOTIDE SEQUENCE [LARGE SCALE GENOMIC DNA]</scope>
    <source>
        <strain evidence="20 21">DSM 25186</strain>
    </source>
</reference>
<dbReference type="SUPFAM" id="SSF53098">
    <property type="entry name" value="Ribonuclease H-like"/>
    <property type="match status" value="1"/>
</dbReference>
<keyword evidence="4 16" id="KW-0808">Transferase</keyword>
<keyword evidence="13 16" id="KW-0234">DNA repair</keyword>
<proteinExistence type="inferred from homology"/>
<protein>
    <recommendedName>
        <fullName evidence="3 15">DNA polymerase I</fullName>
        <ecNumber evidence="2 15">2.7.7.7</ecNumber>
    </recommendedName>
</protein>
<accession>A0A1G9DMJ9</accession>
<evidence type="ECO:0000256" key="2">
    <source>
        <dbReference type="ARBA" id="ARBA00012417"/>
    </source>
</evidence>
<evidence type="ECO:0000256" key="4">
    <source>
        <dbReference type="ARBA" id="ARBA00022679"/>
    </source>
</evidence>
<dbReference type="PRINTS" id="PR00868">
    <property type="entry name" value="DNAPOLI"/>
</dbReference>
<evidence type="ECO:0000256" key="10">
    <source>
        <dbReference type="ARBA" id="ARBA00022839"/>
    </source>
</evidence>
<dbReference type="AlphaFoldDB" id="A0A1G9DMJ9"/>
<dbReference type="NCBIfam" id="TIGR00593">
    <property type="entry name" value="pola"/>
    <property type="match status" value="1"/>
</dbReference>
<dbReference type="InterPro" id="IPR043502">
    <property type="entry name" value="DNA/RNA_pol_sf"/>
</dbReference>
<dbReference type="GO" id="GO:0006261">
    <property type="term" value="P:DNA-templated DNA replication"/>
    <property type="evidence" value="ECO:0007669"/>
    <property type="project" value="UniProtKB-UniRule"/>
</dbReference>
<evidence type="ECO:0000259" key="17">
    <source>
        <dbReference type="SMART" id="SM00474"/>
    </source>
</evidence>
<dbReference type="OrthoDB" id="9806424at2"/>
<dbReference type="PANTHER" id="PTHR10133:SF27">
    <property type="entry name" value="DNA POLYMERASE NU"/>
    <property type="match status" value="1"/>
</dbReference>
<dbReference type="GO" id="GO:0008409">
    <property type="term" value="F:5'-3' exonuclease activity"/>
    <property type="evidence" value="ECO:0007669"/>
    <property type="project" value="UniProtKB-UniRule"/>
</dbReference>
<feature type="domain" description="DNA-directed DNA polymerase family A palm" evidence="19">
    <location>
        <begin position="698"/>
        <end position="905"/>
    </location>
</feature>
<dbReference type="Gene3D" id="1.20.1060.10">
    <property type="entry name" value="Taq DNA Polymerase, Chain T, domain 4"/>
    <property type="match status" value="1"/>
</dbReference>
<dbReference type="GO" id="GO:0006302">
    <property type="term" value="P:double-strand break repair"/>
    <property type="evidence" value="ECO:0007669"/>
    <property type="project" value="TreeGrafter"/>
</dbReference>
<dbReference type="InterPro" id="IPR036279">
    <property type="entry name" value="5-3_exonuclease_C_sf"/>
</dbReference>
<dbReference type="Pfam" id="PF01612">
    <property type="entry name" value="DNA_pol_A_exo1"/>
    <property type="match status" value="1"/>
</dbReference>
<evidence type="ECO:0000256" key="14">
    <source>
        <dbReference type="ARBA" id="ARBA00049244"/>
    </source>
</evidence>
<evidence type="ECO:0000256" key="15">
    <source>
        <dbReference type="NCBIfam" id="TIGR00593"/>
    </source>
</evidence>
<comment type="similarity">
    <text evidence="1 16">Belongs to the DNA polymerase type-A family.</text>
</comment>
<evidence type="ECO:0000256" key="13">
    <source>
        <dbReference type="ARBA" id="ARBA00023204"/>
    </source>
</evidence>
<evidence type="ECO:0000256" key="12">
    <source>
        <dbReference type="ARBA" id="ARBA00023125"/>
    </source>
</evidence>
<feature type="domain" description="5'-3' exonuclease" evidence="18">
    <location>
        <begin position="3"/>
        <end position="266"/>
    </location>
</feature>
<keyword evidence="11 16" id="KW-0239">DNA-directed DNA polymerase</keyword>
<dbReference type="GO" id="GO:0003887">
    <property type="term" value="F:DNA-directed DNA polymerase activity"/>
    <property type="evidence" value="ECO:0007669"/>
    <property type="project" value="UniProtKB-UniRule"/>
</dbReference>
<sequence>MSQPPKLFLLDAMALIYRAHFAFSKSPRVNSKGLNTGAVFGFTNALLEILEKERPTHIGVAFESSTPTFRHEQFEAYKAQRDAQPEDISAGMPYIKKIIQGFDIPILKVDGFEADDVIGTLAHKAAQEGFEVYMMTPDKDYSQLVQKGVYLYKPSYMGKGVEIWGVPEVLARWNIERVEQVTDILGLQGDAVDNIPGIPGVGEKTAIKLIGEYGSVENIIANAGELKGKLKERVTEFADQAILSKQLATIDIDVPIAFQADAFCCSELNRDALAEVFEELEFRSLARRVLGVVAPDPPTKTRKKGKSAGQMDLFSASSAAEVDVAEEDGPDTLQLTGRDTIESVRHHYYLMDTPELRRTLVEHLKKQKEFCFDTETSGIDPIDAELVGMSFSWHPREAYYVPLPADQAEARAIADEFREVLEDERILKIGQNLKFDITVLNCYSIDVKGPLFDTMLAHYLLEPEMRHNMDVLAENYLNYQPVSIESLIGKRGKDQKTMREVPVKEVVEYAGEDADVTLQLKTVFAPRLKEQGYEKLMYEVECPLVPVLSDMEAAGVKIDPNALAELSQLLSENAAQIEKRIYEEAGETFNIGSPKQLGEILFDKLKIADKPKKTKSGQYATNEKVLSSFVSEHAIVRDILDYRELQKLRSTYVDALPQLIHTSTGRVHTSFNQAVTATGRLSSTNPNLQNIPIRTEQGREIRKAFVPRDQDHVIFAADYSQIELRIMADFSGDESMIEAFRKGLDIHTNTAAKVYGVALDEVTPEMRRNAKTVNFAIIYGVSAFGLAQRLYLSRQEASDIIKSYFKEFAAVKAYMDSAIEKARQDEYVSTLLGRRRYLPDINSRNQTMRGFAERNAINAPIQGTAADMIKIAMIRIHDWMKKEKLQSRMILQVHDELVFDAHRDEIDVLKTHVTEFMKNALPLSVPMEIGVGVGDNWLEAH</sequence>
<keyword evidence="21" id="KW-1185">Reference proteome</keyword>
<dbReference type="NCBIfam" id="NF004397">
    <property type="entry name" value="PRK05755.1"/>
    <property type="match status" value="1"/>
</dbReference>
<evidence type="ECO:0000256" key="3">
    <source>
        <dbReference type="ARBA" id="ARBA00020311"/>
    </source>
</evidence>
<dbReference type="InterPro" id="IPR001098">
    <property type="entry name" value="DNA-dir_DNA_pol_A_palm_dom"/>
</dbReference>
<dbReference type="CDD" id="cd06139">
    <property type="entry name" value="DNA_polA_I_Ecoli_like_exo"/>
    <property type="match status" value="1"/>
</dbReference>
<dbReference type="InterPro" id="IPR018320">
    <property type="entry name" value="DNA_polymerase_1"/>
</dbReference>
<keyword evidence="12 16" id="KW-0238">DNA-binding</keyword>
<dbReference type="SMART" id="SM00475">
    <property type="entry name" value="53EXOc"/>
    <property type="match status" value="1"/>
</dbReference>
<gene>
    <name evidence="16" type="primary">polA</name>
    <name evidence="20" type="ORF">SAMN05421823_103182</name>
</gene>
<evidence type="ECO:0000256" key="1">
    <source>
        <dbReference type="ARBA" id="ARBA00007705"/>
    </source>
</evidence>
<keyword evidence="8 16" id="KW-0227">DNA damage</keyword>
<dbReference type="InterPro" id="IPR019760">
    <property type="entry name" value="DNA-dir_DNA_pol_A_CS"/>
</dbReference>
<comment type="catalytic activity">
    <reaction evidence="14 16">
        <text>DNA(n) + a 2'-deoxyribonucleoside 5'-triphosphate = DNA(n+1) + diphosphate</text>
        <dbReference type="Rhea" id="RHEA:22508"/>
        <dbReference type="Rhea" id="RHEA-COMP:17339"/>
        <dbReference type="Rhea" id="RHEA-COMP:17340"/>
        <dbReference type="ChEBI" id="CHEBI:33019"/>
        <dbReference type="ChEBI" id="CHEBI:61560"/>
        <dbReference type="ChEBI" id="CHEBI:173112"/>
        <dbReference type="EC" id="2.7.7.7"/>
    </reaction>
</comment>
<evidence type="ECO:0000313" key="20">
    <source>
        <dbReference type="EMBL" id="SDK65084.1"/>
    </source>
</evidence>
<dbReference type="GO" id="GO:0003677">
    <property type="term" value="F:DNA binding"/>
    <property type="evidence" value="ECO:0007669"/>
    <property type="project" value="UniProtKB-UniRule"/>
</dbReference>
<keyword evidence="9 16" id="KW-0378">Hydrolase</keyword>
<dbReference type="Gene3D" id="3.30.70.370">
    <property type="match status" value="1"/>
</dbReference>
<dbReference type="Gene3D" id="1.10.150.20">
    <property type="entry name" value="5' to 3' exonuclease, C-terminal subdomain"/>
    <property type="match status" value="2"/>
</dbReference>
<dbReference type="InterPro" id="IPR020045">
    <property type="entry name" value="DNA_polI_H3TH"/>
</dbReference>
<dbReference type="SUPFAM" id="SSF88723">
    <property type="entry name" value="PIN domain-like"/>
    <property type="match status" value="1"/>
</dbReference>
<keyword evidence="7" id="KW-0540">Nuclease</keyword>
<dbReference type="SUPFAM" id="SSF56672">
    <property type="entry name" value="DNA/RNA polymerases"/>
    <property type="match status" value="1"/>
</dbReference>
<evidence type="ECO:0000256" key="9">
    <source>
        <dbReference type="ARBA" id="ARBA00022801"/>
    </source>
</evidence>